<dbReference type="PANTHER" id="PTHR22916">
    <property type="entry name" value="GLYCOSYLTRANSFERASE"/>
    <property type="match status" value="1"/>
</dbReference>
<keyword evidence="2" id="KW-0808">Transferase</keyword>
<dbReference type="GO" id="GO:0016758">
    <property type="term" value="F:hexosyltransferase activity"/>
    <property type="evidence" value="ECO:0007669"/>
    <property type="project" value="UniProtKB-ARBA"/>
</dbReference>
<name>A0A7X2N2N0_9FIRM</name>
<evidence type="ECO:0000313" key="3">
    <source>
        <dbReference type="Proteomes" id="UP000470082"/>
    </source>
</evidence>
<dbReference type="InterPro" id="IPR001173">
    <property type="entry name" value="Glyco_trans_2-like"/>
</dbReference>
<organism evidence="2 3">
    <name type="scientific">Floccifex porci</name>
    <dbReference type="NCBI Taxonomy" id="2606629"/>
    <lineage>
        <taxon>Bacteria</taxon>
        <taxon>Bacillati</taxon>
        <taxon>Bacillota</taxon>
        <taxon>Erysipelotrichia</taxon>
        <taxon>Erysipelotrichales</taxon>
        <taxon>Erysipelotrichaceae</taxon>
        <taxon>Floccifex</taxon>
    </lineage>
</organism>
<dbReference type="SUPFAM" id="SSF53448">
    <property type="entry name" value="Nucleotide-diphospho-sugar transferases"/>
    <property type="match status" value="1"/>
</dbReference>
<dbReference type="Gene3D" id="3.90.550.10">
    <property type="entry name" value="Spore Coat Polysaccharide Biosynthesis Protein SpsA, Chain A"/>
    <property type="match status" value="1"/>
</dbReference>
<accession>A0A7X2N2N0</accession>
<reference evidence="2 3" key="1">
    <citation type="submission" date="2019-08" db="EMBL/GenBank/DDBJ databases">
        <title>In-depth cultivation of the pig gut microbiome towards novel bacterial diversity and tailored functional studies.</title>
        <authorList>
            <person name="Wylensek D."/>
            <person name="Hitch T.C.A."/>
            <person name="Clavel T."/>
        </authorList>
    </citation>
    <scope>NUCLEOTIDE SEQUENCE [LARGE SCALE GENOMIC DNA]</scope>
    <source>
        <strain evidence="2 3">LKV-178-WT-2G</strain>
    </source>
</reference>
<evidence type="ECO:0000259" key="1">
    <source>
        <dbReference type="Pfam" id="PF00535"/>
    </source>
</evidence>
<comment type="caution">
    <text evidence="2">The sequence shown here is derived from an EMBL/GenBank/DDBJ whole genome shotgun (WGS) entry which is preliminary data.</text>
</comment>
<sequence length="232" mass="26726">MRKSISVAMACYNGHEYIKEQLESILKQLNDYDEIVISVDPSQDDTEEIINSFKDSRIHCIKGPGNGLIKNFENAISHTSNEVIFLSDQDDVWLEGKADLANQISESCQLILHDAIIVNEKKEEIESSFFTYRSCKQGLIHNVIRNSYIGCCMLFSKELKEQILPFPKIPMHDQYIGLMAEKSGKVKWIKKSYLLYRRHTQNASSLNSSSIKNQIIWRIQICKAILKKHDKI</sequence>
<dbReference type="Pfam" id="PF00535">
    <property type="entry name" value="Glycos_transf_2"/>
    <property type="match status" value="1"/>
</dbReference>
<evidence type="ECO:0000313" key="2">
    <source>
        <dbReference type="EMBL" id="MSS01320.1"/>
    </source>
</evidence>
<dbReference type="Proteomes" id="UP000470082">
    <property type="component" value="Unassembled WGS sequence"/>
</dbReference>
<dbReference type="InterPro" id="IPR029044">
    <property type="entry name" value="Nucleotide-diphossugar_trans"/>
</dbReference>
<gene>
    <name evidence="2" type="ORF">FYJ50_04245</name>
</gene>
<protein>
    <submittedName>
        <fullName evidence="2">Glycosyltransferase</fullName>
    </submittedName>
</protein>
<dbReference type="PANTHER" id="PTHR22916:SF3">
    <property type="entry name" value="UDP-GLCNAC:BETAGAL BETA-1,3-N-ACETYLGLUCOSAMINYLTRANSFERASE-LIKE PROTEIN 1"/>
    <property type="match status" value="1"/>
</dbReference>
<keyword evidence="3" id="KW-1185">Reference proteome</keyword>
<dbReference type="AlphaFoldDB" id="A0A7X2N2N0"/>
<feature type="domain" description="Glycosyltransferase 2-like" evidence="1">
    <location>
        <begin position="6"/>
        <end position="106"/>
    </location>
</feature>
<dbReference type="RefSeq" id="WP_154459803.1">
    <property type="nucleotide sequence ID" value="NZ_VUMM01000005.1"/>
</dbReference>
<proteinExistence type="predicted"/>
<dbReference type="EMBL" id="VUMM01000005">
    <property type="protein sequence ID" value="MSS01320.1"/>
    <property type="molecule type" value="Genomic_DNA"/>
</dbReference>